<dbReference type="EMBL" id="CAFAAS010000003">
    <property type="protein sequence ID" value="CAB4799527.1"/>
    <property type="molecule type" value="Genomic_DNA"/>
</dbReference>
<evidence type="ECO:0000256" key="4">
    <source>
        <dbReference type="ARBA" id="ARBA00022917"/>
    </source>
</evidence>
<dbReference type="EMBL" id="CAEZYE010000016">
    <property type="protein sequence ID" value="CAB4706484.1"/>
    <property type="molecule type" value="Genomic_DNA"/>
</dbReference>
<feature type="domain" description="Formyl transferase C-terminal" evidence="6">
    <location>
        <begin position="197"/>
        <end position="292"/>
    </location>
</feature>
<gene>
    <name evidence="7" type="ORF">UFOPK2655_00454</name>
    <name evidence="8" type="ORF">UFOPK3077_00430</name>
    <name evidence="9" type="ORF">UFOPK3667_00460</name>
    <name evidence="10" type="ORF">UFOPK3903_00258</name>
</gene>
<protein>
    <recommendedName>
        <fullName evidence="2">methionyl-tRNA formyltransferase</fullName>
        <ecNumber evidence="2">2.1.2.9</ecNumber>
    </recommendedName>
</protein>
<dbReference type="InterPro" id="IPR041711">
    <property type="entry name" value="Met-tRNA-FMT_N"/>
</dbReference>
<dbReference type="InterPro" id="IPR044135">
    <property type="entry name" value="Met-tRNA-FMT_C"/>
</dbReference>
<dbReference type="PANTHER" id="PTHR11138">
    <property type="entry name" value="METHIONYL-TRNA FORMYLTRANSFERASE"/>
    <property type="match status" value="1"/>
</dbReference>
<dbReference type="PANTHER" id="PTHR11138:SF5">
    <property type="entry name" value="METHIONYL-TRNA FORMYLTRANSFERASE, MITOCHONDRIAL"/>
    <property type="match status" value="1"/>
</dbReference>
<dbReference type="SUPFAM" id="SSF53328">
    <property type="entry name" value="Formyltransferase"/>
    <property type="match status" value="1"/>
</dbReference>
<dbReference type="EC" id="2.1.2.9" evidence="2"/>
<evidence type="ECO:0000256" key="2">
    <source>
        <dbReference type="ARBA" id="ARBA00012261"/>
    </source>
</evidence>
<dbReference type="EMBL" id="CAFBOD010000002">
    <property type="protein sequence ID" value="CAB4969433.1"/>
    <property type="molecule type" value="Genomic_DNA"/>
</dbReference>
<evidence type="ECO:0000256" key="1">
    <source>
        <dbReference type="ARBA" id="ARBA00010699"/>
    </source>
</evidence>
<dbReference type="GO" id="GO:0004479">
    <property type="term" value="F:methionyl-tRNA formyltransferase activity"/>
    <property type="evidence" value="ECO:0007669"/>
    <property type="project" value="UniProtKB-EC"/>
</dbReference>
<dbReference type="EMBL" id="CAFBMU010000003">
    <property type="protein sequence ID" value="CAB4917294.1"/>
    <property type="molecule type" value="Genomic_DNA"/>
</dbReference>
<evidence type="ECO:0000313" key="9">
    <source>
        <dbReference type="EMBL" id="CAB4917294.1"/>
    </source>
</evidence>
<dbReference type="GO" id="GO:0005829">
    <property type="term" value="C:cytosol"/>
    <property type="evidence" value="ECO:0007669"/>
    <property type="project" value="TreeGrafter"/>
</dbReference>
<evidence type="ECO:0000313" key="8">
    <source>
        <dbReference type="EMBL" id="CAB4799527.1"/>
    </source>
</evidence>
<evidence type="ECO:0000259" key="5">
    <source>
        <dbReference type="Pfam" id="PF00551"/>
    </source>
</evidence>
<evidence type="ECO:0000259" key="6">
    <source>
        <dbReference type="Pfam" id="PF02911"/>
    </source>
</evidence>
<sequence>MRIGVAATPAAAIPTLEWLLHSQHEIALIISQPDRGAGRGRELRASSVSSWAIDHNIALLRPDTPQELIGSIEDFDVVVTIGYGVLIPEAILKLARFGFLNLHFSLLPAYRGAAPVQRAIENGETQTGVTVFALDKGMDTGPIYSTVTHVITEQSRSLELMSELAQLAPKALEMALSAIEKGHTPTPQPFQGTYAPKISKQEAQIDWQLSAEVVLRRIRAFYPSPIAWSIFRDENFRVTRAEIGSAQLEPGQIALLNNQILVGCADKSAIALLHVIPAGRKEMAAADWSRGAHLDEGSHFG</sequence>
<dbReference type="InterPro" id="IPR011034">
    <property type="entry name" value="Formyl_transferase-like_C_sf"/>
</dbReference>
<accession>A0A6J7LSA6</accession>
<dbReference type="NCBIfam" id="TIGR00460">
    <property type="entry name" value="fmt"/>
    <property type="match status" value="1"/>
</dbReference>
<organism evidence="10">
    <name type="scientific">freshwater metagenome</name>
    <dbReference type="NCBI Taxonomy" id="449393"/>
    <lineage>
        <taxon>unclassified sequences</taxon>
        <taxon>metagenomes</taxon>
        <taxon>ecological metagenomes</taxon>
    </lineage>
</organism>
<reference evidence="10" key="1">
    <citation type="submission" date="2020-05" db="EMBL/GenBank/DDBJ databases">
        <authorList>
            <person name="Chiriac C."/>
            <person name="Salcher M."/>
            <person name="Ghai R."/>
            <person name="Kavagutti S V."/>
        </authorList>
    </citation>
    <scope>NUCLEOTIDE SEQUENCE</scope>
</reference>
<dbReference type="InterPro" id="IPR005794">
    <property type="entry name" value="Fmt"/>
</dbReference>
<dbReference type="CDD" id="cd08704">
    <property type="entry name" value="Met_tRNA_FMT_C"/>
    <property type="match status" value="1"/>
</dbReference>
<dbReference type="Pfam" id="PF02911">
    <property type="entry name" value="Formyl_trans_C"/>
    <property type="match status" value="1"/>
</dbReference>
<evidence type="ECO:0000256" key="3">
    <source>
        <dbReference type="ARBA" id="ARBA00022679"/>
    </source>
</evidence>
<evidence type="ECO:0000313" key="10">
    <source>
        <dbReference type="EMBL" id="CAB4969433.1"/>
    </source>
</evidence>
<name>A0A6J7LSA6_9ZZZZ</name>
<evidence type="ECO:0000313" key="7">
    <source>
        <dbReference type="EMBL" id="CAB4706484.1"/>
    </source>
</evidence>
<dbReference type="CDD" id="cd08646">
    <property type="entry name" value="FMT_core_Met-tRNA-FMT_N"/>
    <property type="match status" value="1"/>
</dbReference>
<feature type="domain" description="Formyl transferase N-terminal" evidence="5">
    <location>
        <begin position="21"/>
        <end position="173"/>
    </location>
</feature>
<dbReference type="SUPFAM" id="SSF50486">
    <property type="entry name" value="FMT C-terminal domain-like"/>
    <property type="match status" value="1"/>
</dbReference>
<dbReference type="InterPro" id="IPR036477">
    <property type="entry name" value="Formyl_transf_N_sf"/>
</dbReference>
<dbReference type="InterPro" id="IPR005793">
    <property type="entry name" value="Formyl_trans_C"/>
</dbReference>
<dbReference type="Gene3D" id="3.40.50.12230">
    <property type="match status" value="1"/>
</dbReference>
<dbReference type="Pfam" id="PF00551">
    <property type="entry name" value="Formyl_trans_N"/>
    <property type="match status" value="1"/>
</dbReference>
<keyword evidence="3" id="KW-0808">Transferase</keyword>
<dbReference type="InterPro" id="IPR002376">
    <property type="entry name" value="Formyl_transf_N"/>
</dbReference>
<keyword evidence="4" id="KW-0648">Protein biosynthesis</keyword>
<dbReference type="AlphaFoldDB" id="A0A6J7LSA6"/>
<proteinExistence type="inferred from homology"/>
<comment type="similarity">
    <text evidence="1">Belongs to the Fmt family.</text>
</comment>
<dbReference type="HAMAP" id="MF_00182">
    <property type="entry name" value="Formyl_trans"/>
    <property type="match status" value="1"/>
</dbReference>